<gene>
    <name evidence="3" type="ORF">DYB31_014090</name>
</gene>
<proteinExistence type="predicted"/>
<keyword evidence="2" id="KW-0812">Transmembrane</keyword>
<keyword evidence="2" id="KW-1133">Transmembrane helix</keyword>
<name>A0A397FZ52_APHAT</name>
<dbReference type="VEuPathDB" id="FungiDB:H257_05590"/>
<protein>
    <submittedName>
        <fullName evidence="3">Uncharacterized protein</fullName>
    </submittedName>
</protein>
<evidence type="ECO:0000313" key="3">
    <source>
        <dbReference type="EMBL" id="RHZ39227.1"/>
    </source>
</evidence>
<evidence type="ECO:0000256" key="2">
    <source>
        <dbReference type="SAM" id="Phobius"/>
    </source>
</evidence>
<feature type="non-terminal residue" evidence="3">
    <location>
        <position position="194"/>
    </location>
</feature>
<sequence>MVYNVHDTARSSSVVLHTELPDDNDLDGKRDSNSFLYEQLVARKRLIMAAAGLLVVGVSIAVIASTTSSSDEASLTSGIAQTVATTTTTVAPAKAAEVASTYDGETSVGSNGVDNSVLTEVLPLPSNFTFVNSTNSSADYAIVLTPERTSTTKFDNTTVVHSIESATASTTTDPPTTTTTDPPTTTTSTPPPTP</sequence>
<keyword evidence="2" id="KW-0472">Membrane</keyword>
<reference evidence="3 4" key="1">
    <citation type="submission" date="2018-08" db="EMBL/GenBank/DDBJ databases">
        <title>Aphanomyces genome sequencing and annotation.</title>
        <authorList>
            <person name="Minardi D."/>
            <person name="Oidtmann B."/>
            <person name="Van Der Giezen M."/>
            <person name="Studholme D.J."/>
        </authorList>
    </citation>
    <scope>NUCLEOTIDE SEQUENCE [LARGE SCALE GENOMIC DNA]</scope>
    <source>
        <strain evidence="3 4">197901</strain>
    </source>
</reference>
<feature type="compositionally biased region" description="Low complexity" evidence="1">
    <location>
        <begin position="166"/>
        <end position="188"/>
    </location>
</feature>
<comment type="caution">
    <text evidence="3">The sequence shown here is derived from an EMBL/GenBank/DDBJ whole genome shotgun (WGS) entry which is preliminary data.</text>
</comment>
<dbReference type="EMBL" id="QUTE01004046">
    <property type="protein sequence ID" value="RHZ39227.1"/>
    <property type="molecule type" value="Genomic_DNA"/>
</dbReference>
<dbReference type="Proteomes" id="UP000266196">
    <property type="component" value="Unassembled WGS sequence"/>
</dbReference>
<feature type="transmembrane region" description="Helical" evidence="2">
    <location>
        <begin position="46"/>
        <end position="64"/>
    </location>
</feature>
<organism evidence="3 4">
    <name type="scientific">Aphanomyces astaci</name>
    <name type="common">Crayfish plague agent</name>
    <dbReference type="NCBI Taxonomy" id="112090"/>
    <lineage>
        <taxon>Eukaryota</taxon>
        <taxon>Sar</taxon>
        <taxon>Stramenopiles</taxon>
        <taxon>Oomycota</taxon>
        <taxon>Saprolegniomycetes</taxon>
        <taxon>Saprolegniales</taxon>
        <taxon>Verrucalvaceae</taxon>
        <taxon>Aphanomyces</taxon>
    </lineage>
</organism>
<accession>A0A397FZ52</accession>
<evidence type="ECO:0000313" key="4">
    <source>
        <dbReference type="Proteomes" id="UP000266196"/>
    </source>
</evidence>
<dbReference type="AlphaFoldDB" id="A0A397FZ52"/>
<evidence type="ECO:0000256" key="1">
    <source>
        <dbReference type="SAM" id="MobiDB-lite"/>
    </source>
</evidence>
<feature type="region of interest" description="Disordered" evidence="1">
    <location>
        <begin position="165"/>
        <end position="194"/>
    </location>
</feature>